<dbReference type="Proteomes" id="UP001056778">
    <property type="component" value="Chromosome 1"/>
</dbReference>
<dbReference type="EMBL" id="CM043015">
    <property type="protein sequence ID" value="KAI4471052.1"/>
    <property type="molecule type" value="Genomic_DNA"/>
</dbReference>
<comment type="caution">
    <text evidence="1">The sequence shown here is derived from an EMBL/GenBank/DDBJ whole genome shotgun (WGS) entry which is preliminary data.</text>
</comment>
<accession>A0ACB9TVZ3</accession>
<reference evidence="1" key="1">
    <citation type="submission" date="2022-04" db="EMBL/GenBank/DDBJ databases">
        <title>Chromosome-scale genome assembly of Holotrichia oblita Faldermann.</title>
        <authorList>
            <person name="Rongchong L."/>
        </authorList>
    </citation>
    <scope>NUCLEOTIDE SEQUENCE</scope>
    <source>
        <strain evidence="1">81SQS9</strain>
    </source>
</reference>
<evidence type="ECO:0000313" key="1">
    <source>
        <dbReference type="EMBL" id="KAI4471052.1"/>
    </source>
</evidence>
<evidence type="ECO:0000313" key="2">
    <source>
        <dbReference type="Proteomes" id="UP001056778"/>
    </source>
</evidence>
<sequence>MTHFLYGFTCPKCVKKPTGLLSVSNNALFHSSVLLTNESVSSETMSVNLLLENIAANDVHDNGQPSRLFSAVRGRLRQVAASLQAAVRFRHISRRESRPPDWFVDKTNQDEVAENKENRAPTCWGHRIVVNPSLPSHYKVFSPGDYICRKGDVGKEMYIVKRGRLQVVADDGRTVLATLSAGSVFGEVSVLDIAGNRTGNRRTANVRSLGYSDLFCLAKEDLLVALADYPEARATLIERGCQLLRKDGLLDEEAFKKARERQESMTDSIKRLESAVENLQTRLARLLAEFTASQAKLKQRLTRVEHNDRPTRNNESNETLMIPPARKRLRSFEARRCSPAAEARHKTM</sequence>
<keyword evidence="2" id="KW-1185">Reference proteome</keyword>
<organism evidence="1 2">
    <name type="scientific">Holotrichia oblita</name>
    <name type="common">Chafer beetle</name>
    <dbReference type="NCBI Taxonomy" id="644536"/>
    <lineage>
        <taxon>Eukaryota</taxon>
        <taxon>Metazoa</taxon>
        <taxon>Ecdysozoa</taxon>
        <taxon>Arthropoda</taxon>
        <taxon>Hexapoda</taxon>
        <taxon>Insecta</taxon>
        <taxon>Pterygota</taxon>
        <taxon>Neoptera</taxon>
        <taxon>Endopterygota</taxon>
        <taxon>Coleoptera</taxon>
        <taxon>Polyphaga</taxon>
        <taxon>Scarabaeiformia</taxon>
        <taxon>Scarabaeidae</taxon>
        <taxon>Melolonthinae</taxon>
        <taxon>Holotrichia</taxon>
    </lineage>
</organism>
<gene>
    <name evidence="1" type="ORF">MML48_1g02374</name>
</gene>
<proteinExistence type="predicted"/>
<name>A0ACB9TVZ3_HOLOL</name>
<protein>
    <submittedName>
        <fullName evidence="1">Cyclic nucleotide-gated cation channel subunit a</fullName>
    </submittedName>
</protein>